<dbReference type="CDD" id="cd07772">
    <property type="entry name" value="ASKHA_NBD_FGGY_NaCK-like"/>
    <property type="match status" value="1"/>
</dbReference>
<evidence type="ECO:0000256" key="2">
    <source>
        <dbReference type="ARBA" id="ARBA00022679"/>
    </source>
</evidence>
<dbReference type="InterPro" id="IPR049382">
    <property type="entry name" value="FGGY_C_2"/>
</dbReference>
<dbReference type="SUPFAM" id="SSF53067">
    <property type="entry name" value="Actin-like ATPase domain"/>
    <property type="match status" value="1"/>
</dbReference>
<dbReference type="EMBL" id="JFYZ01000049">
    <property type="protein sequence ID" value="EZP73023.1"/>
    <property type="molecule type" value="Genomic_DNA"/>
</dbReference>
<dbReference type="InterPro" id="IPR043129">
    <property type="entry name" value="ATPase_NBD"/>
</dbReference>
<evidence type="ECO:0000313" key="6">
    <source>
        <dbReference type="EMBL" id="EZP73023.1"/>
    </source>
</evidence>
<organism evidence="6 7">
    <name type="scientific">Novosphingobium resinovorum</name>
    <dbReference type="NCBI Taxonomy" id="158500"/>
    <lineage>
        <taxon>Bacteria</taxon>
        <taxon>Pseudomonadati</taxon>
        <taxon>Pseudomonadota</taxon>
        <taxon>Alphaproteobacteria</taxon>
        <taxon>Sphingomonadales</taxon>
        <taxon>Sphingomonadaceae</taxon>
        <taxon>Novosphingobium</taxon>
    </lineage>
</organism>
<dbReference type="Proteomes" id="UP000024329">
    <property type="component" value="Unassembled WGS sequence"/>
</dbReference>
<keyword evidence="3 6" id="KW-0418">Kinase</keyword>
<evidence type="ECO:0000259" key="5">
    <source>
        <dbReference type="Pfam" id="PF21546"/>
    </source>
</evidence>
<dbReference type="InterPro" id="IPR050406">
    <property type="entry name" value="FGGY_Carb_Kinase"/>
</dbReference>
<dbReference type="GO" id="GO:0016301">
    <property type="term" value="F:kinase activity"/>
    <property type="evidence" value="ECO:0007669"/>
    <property type="project" value="UniProtKB-KW"/>
</dbReference>
<dbReference type="PANTHER" id="PTHR43095">
    <property type="entry name" value="SUGAR KINASE"/>
    <property type="match status" value="1"/>
</dbReference>
<dbReference type="GO" id="GO:0005975">
    <property type="term" value="P:carbohydrate metabolic process"/>
    <property type="evidence" value="ECO:0007669"/>
    <property type="project" value="InterPro"/>
</dbReference>
<evidence type="ECO:0000256" key="3">
    <source>
        <dbReference type="ARBA" id="ARBA00022777"/>
    </source>
</evidence>
<reference evidence="6 7" key="1">
    <citation type="submission" date="2014-03" db="EMBL/GenBank/DDBJ databases">
        <title>Whole genome sequence of Novosphingobium resinovorum KF1.</title>
        <authorList>
            <person name="Gan H.M."/>
            <person name="Gan H.Y."/>
            <person name="Chew T.H."/>
            <person name="Savka M.A."/>
        </authorList>
    </citation>
    <scope>NUCLEOTIDE SEQUENCE [LARGE SCALE GENOMIC DNA]</scope>
    <source>
        <strain evidence="6 7">KF1</strain>
    </source>
</reference>
<dbReference type="Pfam" id="PF21546">
    <property type="entry name" value="FGGY_C_2"/>
    <property type="match status" value="1"/>
</dbReference>
<comment type="caution">
    <text evidence="6">The sequence shown here is derived from an EMBL/GenBank/DDBJ whole genome shotgun (WGS) entry which is preliminary data.</text>
</comment>
<gene>
    <name evidence="6" type="ORF">BV97_05034</name>
</gene>
<dbReference type="AlphaFoldDB" id="A0A031JIB3"/>
<evidence type="ECO:0000259" key="4">
    <source>
        <dbReference type="Pfam" id="PF00370"/>
    </source>
</evidence>
<dbReference type="InterPro" id="IPR018484">
    <property type="entry name" value="FGGY_N"/>
</dbReference>
<proteinExistence type="inferred from homology"/>
<dbReference type="Pfam" id="PF00370">
    <property type="entry name" value="FGGY_N"/>
    <property type="match status" value="1"/>
</dbReference>
<evidence type="ECO:0000313" key="7">
    <source>
        <dbReference type="Proteomes" id="UP000024329"/>
    </source>
</evidence>
<dbReference type="PATRIC" id="fig|158500.4.peg.5112"/>
<feature type="domain" description="Carbohydrate kinase FGGY C-terminal" evidence="5">
    <location>
        <begin position="264"/>
        <end position="454"/>
    </location>
</feature>
<comment type="similarity">
    <text evidence="1">Belongs to the FGGY kinase family.</text>
</comment>
<accession>A0A031JIB3</accession>
<protein>
    <submittedName>
        <fullName evidence="6">Carbohydrate kinase FGGY</fullName>
    </submittedName>
</protein>
<feature type="domain" description="Carbohydrate kinase FGGY N-terminal" evidence="4">
    <location>
        <begin position="144"/>
        <end position="253"/>
    </location>
</feature>
<name>A0A031JIB3_9SPHN</name>
<dbReference type="Gene3D" id="3.30.420.40">
    <property type="match status" value="2"/>
</dbReference>
<sequence length="491" mass="53423">MFRQIAAWLKMAAERMAGTGAYIVVDIGKTLSKVSLWCRYGTLVCRQVRPNPTHEIDGIRRLDAEGIGEWLRATLREWAGHPVEAIIPVAHGAAFAAIGEDGLLFAPLDYEQPIPSDVMAAYRAERDALAVTGSPALPDGLNMGAQIWWMAQRHPEAMARATLVPWAQYWAWFLTGRAVSEVTSLGCHSDLWAPGEARFSPMAERLGWAERFAPVVGAGEVVGTLRPELAAETGLPASAQVLAGLHDSNAALLAARGFAQIARQEATILSTGTWFIAMRLAAEPFAIASLPEGRDTLVNVDAYGAPVPSARFMGGREIETVIQLDTRRIDIKPDQPRLMAEVPALLRRRTMMMPTLAPGFGPYPDGEARWVNAPVEWQGTWYARRAAICLYAALVADTALDLIGSKDRLLIEGRFSEAEVFVRALAALRPETRVFLANAHNDVSFGALRLIDPSLEAGGELIRVEPLEGDLFGYRDAWREAVAKAPAGLTA</sequence>
<dbReference type="eggNOG" id="COG1070">
    <property type="taxonomic scope" value="Bacteria"/>
</dbReference>
<evidence type="ECO:0000256" key="1">
    <source>
        <dbReference type="ARBA" id="ARBA00009156"/>
    </source>
</evidence>
<keyword evidence="2" id="KW-0808">Transferase</keyword>
<dbReference type="PANTHER" id="PTHR43095:SF5">
    <property type="entry name" value="XYLULOSE KINASE"/>
    <property type="match status" value="1"/>
</dbReference>